<name>F7XAV8_SINMM</name>
<sequence length="114" mass="12999">MRARTGMVLRHNQRPRRLSVIVLAMQTADILCQGPLPGDRHRQEQHVEPGIIEAFADIAARRKDQALSVVRDIQAALACLRSFADMPPRSTTRFLTNFDAWPGRPFHFRSPTRL</sequence>
<dbReference type="Proteomes" id="UP000009045">
    <property type="component" value="Plasmid pSmeSM11c"/>
</dbReference>
<geneLocation type="plasmid" evidence="1 2">
    <name>pSmeSM11c</name>
</geneLocation>
<dbReference type="AlphaFoldDB" id="F7XAV8"/>
<dbReference type="HOGENOM" id="CLU_2119495_0_0_5"/>
<evidence type="ECO:0000313" key="2">
    <source>
        <dbReference type="Proteomes" id="UP000009045"/>
    </source>
</evidence>
<organism evidence="1 2">
    <name type="scientific">Sinorhizobium meliloti (strain SM11)</name>
    <dbReference type="NCBI Taxonomy" id="707241"/>
    <lineage>
        <taxon>Bacteria</taxon>
        <taxon>Pseudomonadati</taxon>
        <taxon>Pseudomonadota</taxon>
        <taxon>Alphaproteobacteria</taxon>
        <taxon>Hyphomicrobiales</taxon>
        <taxon>Rhizobiaceae</taxon>
        <taxon>Sinorhizobium/Ensifer group</taxon>
        <taxon>Sinorhizobium</taxon>
    </lineage>
</organism>
<dbReference type="KEGG" id="smx:SM11_pC0069"/>
<reference evidence="1 2" key="1">
    <citation type="journal article" date="2011" name="J. Biotechnol.">
        <title>The complete genome sequence of the dominant Sinorhizobium meliloti field isolate SM11 extends the S. meliloti pan-genome.</title>
        <authorList>
            <person name="Schneiker-Bekel S."/>
            <person name="Wibberg D."/>
            <person name="Bekel T."/>
            <person name="Blom J."/>
            <person name="Linke B."/>
            <person name="Neuweger H."/>
            <person name="Stiens M."/>
            <person name="Vorholter F.J."/>
            <person name="Weidner S."/>
            <person name="Goesmann A."/>
            <person name="Puhler A."/>
            <person name="Schluter A."/>
        </authorList>
    </citation>
    <scope>NUCLEOTIDE SEQUENCE [LARGE SCALE GENOMIC DNA]</scope>
    <source>
        <strain evidence="1 2">SM11</strain>
        <plasmid evidence="2">pSmeSM11c</plasmid>
    </source>
</reference>
<gene>
    <name evidence="1" type="ordered locus">SM11_pC0069</name>
</gene>
<proteinExistence type="predicted"/>
<accession>F7XAV8</accession>
<dbReference type="EMBL" id="CP001831">
    <property type="protein sequence ID" value="AEH81142.1"/>
    <property type="molecule type" value="Genomic_DNA"/>
</dbReference>
<evidence type="ECO:0000313" key="1">
    <source>
        <dbReference type="EMBL" id="AEH81142.1"/>
    </source>
</evidence>
<protein>
    <submittedName>
        <fullName evidence="1">Uncharacterized protein</fullName>
    </submittedName>
</protein>
<keyword evidence="1" id="KW-0614">Plasmid</keyword>